<dbReference type="EMBL" id="JACCFM010000001">
    <property type="protein sequence ID" value="NYJ19585.1"/>
    <property type="molecule type" value="Genomic_DNA"/>
</dbReference>
<organism evidence="2 3">
    <name type="scientific">Glaciibacter psychrotolerans</name>
    <dbReference type="NCBI Taxonomy" id="670054"/>
    <lineage>
        <taxon>Bacteria</taxon>
        <taxon>Bacillati</taxon>
        <taxon>Actinomycetota</taxon>
        <taxon>Actinomycetes</taxon>
        <taxon>Micrococcales</taxon>
        <taxon>Microbacteriaceae</taxon>
        <taxon>Glaciibacter</taxon>
    </lineage>
</organism>
<sequence>MLAALGHILPIAVAVALSSVPIMATVLILLSPNRNRSSVPFLIGWVIGLATVVSAFTLAAHGLPASAPKHPELGVAISELIVGSALIVFALITWRRVVHAPKSSGIPTWLSAVGSLGPWSCFGLAFVLNLRPKALLLAAAAGLAMRGDQLSLGSTAIVVAVYVVISATTVVGPIVATLFAPNKTQGWLQHARAWIEHNSRIVTILIMLMIGVVIIGDGLTRL</sequence>
<reference evidence="2 3" key="1">
    <citation type="submission" date="2020-07" db="EMBL/GenBank/DDBJ databases">
        <title>Sequencing the genomes of 1000 actinobacteria strains.</title>
        <authorList>
            <person name="Klenk H.-P."/>
        </authorList>
    </citation>
    <scope>NUCLEOTIDE SEQUENCE [LARGE SCALE GENOMIC DNA]</scope>
    <source>
        <strain evidence="2 3">LI1</strain>
    </source>
</reference>
<keyword evidence="1" id="KW-0472">Membrane</keyword>
<evidence type="ECO:0000313" key="2">
    <source>
        <dbReference type="EMBL" id="NYJ19585.1"/>
    </source>
</evidence>
<evidence type="ECO:0000313" key="3">
    <source>
        <dbReference type="Proteomes" id="UP000537260"/>
    </source>
</evidence>
<evidence type="ECO:0008006" key="4">
    <source>
        <dbReference type="Google" id="ProtNLM"/>
    </source>
</evidence>
<dbReference type="RefSeq" id="WP_179578326.1">
    <property type="nucleotide sequence ID" value="NZ_JACCFM010000001.1"/>
</dbReference>
<feature type="transmembrane region" description="Helical" evidence="1">
    <location>
        <begin position="42"/>
        <end position="61"/>
    </location>
</feature>
<gene>
    <name evidence="2" type="ORF">HNR05_001376</name>
</gene>
<dbReference type="AlphaFoldDB" id="A0A7Z0EE83"/>
<keyword evidence="1" id="KW-0812">Transmembrane</keyword>
<proteinExistence type="predicted"/>
<dbReference type="InterPro" id="IPR021315">
    <property type="entry name" value="Gap/Sap"/>
</dbReference>
<accession>A0A7Z0EE83</accession>
<dbReference type="Proteomes" id="UP000537260">
    <property type="component" value="Unassembled WGS sequence"/>
</dbReference>
<feature type="transmembrane region" description="Helical" evidence="1">
    <location>
        <begin position="201"/>
        <end position="219"/>
    </location>
</feature>
<feature type="transmembrane region" description="Helical" evidence="1">
    <location>
        <begin position="73"/>
        <end position="94"/>
    </location>
</feature>
<comment type="caution">
    <text evidence="2">The sequence shown here is derived from an EMBL/GenBank/DDBJ whole genome shotgun (WGS) entry which is preliminary data.</text>
</comment>
<feature type="transmembrane region" description="Helical" evidence="1">
    <location>
        <begin position="150"/>
        <end position="180"/>
    </location>
</feature>
<dbReference type="Pfam" id="PF11139">
    <property type="entry name" value="SfLAP"/>
    <property type="match status" value="1"/>
</dbReference>
<evidence type="ECO:0000256" key="1">
    <source>
        <dbReference type="SAM" id="Phobius"/>
    </source>
</evidence>
<keyword evidence="1" id="KW-1133">Transmembrane helix</keyword>
<feature type="transmembrane region" description="Helical" evidence="1">
    <location>
        <begin position="106"/>
        <end position="130"/>
    </location>
</feature>
<protein>
    <recommendedName>
        <fullName evidence="4">GAP family protein</fullName>
    </recommendedName>
</protein>
<feature type="transmembrane region" description="Helical" evidence="1">
    <location>
        <begin position="6"/>
        <end position="30"/>
    </location>
</feature>
<name>A0A7Z0EE83_9MICO</name>
<keyword evidence="3" id="KW-1185">Reference proteome</keyword>